<name>A0A7H0GUU3_9BACT</name>
<dbReference type="InterPro" id="IPR001387">
    <property type="entry name" value="Cro/C1-type_HTH"/>
</dbReference>
<dbReference type="Proteomes" id="UP000516093">
    <property type="component" value="Chromosome"/>
</dbReference>
<dbReference type="CDD" id="cd00093">
    <property type="entry name" value="HTH_XRE"/>
    <property type="match status" value="1"/>
</dbReference>
<evidence type="ECO:0000313" key="1">
    <source>
        <dbReference type="EMBL" id="QNP52059.1"/>
    </source>
</evidence>
<reference evidence="1 2" key="1">
    <citation type="submission" date="2020-08" db="EMBL/GenBank/DDBJ databases">
        <title>Genome sequence of Hymenobacter qilianensis JCM 19763T.</title>
        <authorList>
            <person name="Hyun D.-W."/>
            <person name="Bae J.-W."/>
        </authorList>
    </citation>
    <scope>NUCLEOTIDE SEQUENCE [LARGE SCALE GENOMIC DNA]</scope>
    <source>
        <strain evidence="1 2">JCM 19763</strain>
    </source>
</reference>
<sequence length="411" mass="46275">MLSNVLRFPERIAPKLVEVQKPSGGYGYVPNAFNYQGFLVQRLYVGVGPPQRWREPTTSQQVGRLWETHASFTPHLFPIVSAEAVRAAGLDYSVISAWITEHKEAVFTHPTYAALCLRWGENASGYQVVPVDLSFPAAEPGEPVYFTPRTDWRTGHTRYHLATPLAEKSPLHLALQSQAGLAVSSWRAGGAWKRWSIDDLPAARRVLAAHGNYPSWQQRRSVYKVDVYAPAQGGKASQRQFPEHTWEFSTAEHARHWYDQLPEEQVDPKHGDLAALFFPFAVLRRHEQLIDYPFNEQVTARKTLPLLWEQGVPSAWTPSPAPAYPPPIVSTDLTTLERPAEWPLVTVAELLAELGEPRRELAARLGLTPATLHRRERSPTMWTVAELQRVAQLTQWPLATLAELLAQELAS</sequence>
<protein>
    <submittedName>
        <fullName evidence="1">Helix-turn-helix transcriptional regulator</fullName>
    </submittedName>
</protein>
<dbReference type="EMBL" id="CP060784">
    <property type="protein sequence ID" value="QNP52059.1"/>
    <property type="molecule type" value="Genomic_DNA"/>
</dbReference>
<dbReference type="AlphaFoldDB" id="A0A7H0GUU3"/>
<proteinExistence type="predicted"/>
<gene>
    <name evidence="1" type="ORF">H9L05_19535</name>
</gene>
<dbReference type="RefSeq" id="WP_187732325.1">
    <property type="nucleotide sequence ID" value="NZ_CP060784.1"/>
</dbReference>
<accession>A0A7H0GUU3</accession>
<organism evidence="1 2">
    <name type="scientific">Hymenobacter qilianensis</name>
    <dbReference type="NCBI Taxonomy" id="1385715"/>
    <lineage>
        <taxon>Bacteria</taxon>
        <taxon>Pseudomonadati</taxon>
        <taxon>Bacteroidota</taxon>
        <taxon>Cytophagia</taxon>
        <taxon>Cytophagales</taxon>
        <taxon>Hymenobacteraceae</taxon>
        <taxon>Hymenobacter</taxon>
    </lineage>
</organism>
<evidence type="ECO:0000313" key="2">
    <source>
        <dbReference type="Proteomes" id="UP000516093"/>
    </source>
</evidence>
<keyword evidence="2" id="KW-1185">Reference proteome</keyword>
<dbReference type="KEGG" id="hqi:H9L05_19535"/>